<feature type="chain" id="PRO_5016987548" evidence="1">
    <location>
        <begin position="20"/>
        <end position="272"/>
    </location>
</feature>
<dbReference type="Proteomes" id="UP000254927">
    <property type="component" value="Unassembled WGS sequence"/>
</dbReference>
<keyword evidence="1" id="KW-0732">Signal</keyword>
<dbReference type="RefSeq" id="WP_074895041.1">
    <property type="nucleotide sequence ID" value="NZ_CP031252.1"/>
</dbReference>
<dbReference type="AlphaFoldDB" id="A0A378U034"/>
<dbReference type="GeneID" id="93353036"/>
<protein>
    <submittedName>
        <fullName evidence="2">Uncharacterized protein</fullName>
    </submittedName>
</protein>
<evidence type="ECO:0000256" key="1">
    <source>
        <dbReference type="SAM" id="SignalP"/>
    </source>
</evidence>
<gene>
    <name evidence="2" type="ORF">NCTC10660_02048</name>
</gene>
<sequence>MKRIVSTLIPAVLAVPALAAPADDAAIRHVIEQHYNRPVAAEKCQLSDPPKDSQNLRNTAYCMKRAAGHTVTRNGKTTRYELYTGFAYDLEEKRINDSHASSGLAEVFVLQKEGDQWAIKLHGKDEVGAWGKTPDAEDWRFMQVGGQNWGYAVETAYTGQGSTVTGLFLLFSDNHNRIANSYIPTGLDNGAHYGNCKEYKGRERRHCEEMETSLDADVSFNRRLKPEFDVWAVEASLSGTQGKKRYRRQKYLMPYNGKAHVVPKGYPLYSLM</sequence>
<dbReference type="EMBL" id="UGQW01000002">
    <property type="protein sequence ID" value="STZ68526.1"/>
    <property type="molecule type" value="Genomic_DNA"/>
</dbReference>
<reference evidence="2 3" key="1">
    <citation type="submission" date="2018-06" db="EMBL/GenBank/DDBJ databases">
        <authorList>
            <consortium name="Pathogen Informatics"/>
            <person name="Doyle S."/>
        </authorList>
    </citation>
    <scope>NUCLEOTIDE SEQUENCE [LARGE SCALE GENOMIC DNA]</scope>
    <source>
        <strain evidence="2 3">NCTC10660</strain>
    </source>
</reference>
<organism evidence="2 3">
    <name type="scientific">Neisseria elongata</name>
    <dbReference type="NCBI Taxonomy" id="495"/>
    <lineage>
        <taxon>Bacteria</taxon>
        <taxon>Pseudomonadati</taxon>
        <taxon>Pseudomonadota</taxon>
        <taxon>Betaproteobacteria</taxon>
        <taxon>Neisseriales</taxon>
        <taxon>Neisseriaceae</taxon>
        <taxon>Neisseria</taxon>
    </lineage>
</organism>
<evidence type="ECO:0000313" key="2">
    <source>
        <dbReference type="EMBL" id="STZ68526.1"/>
    </source>
</evidence>
<feature type="signal peptide" evidence="1">
    <location>
        <begin position="1"/>
        <end position="19"/>
    </location>
</feature>
<name>A0A378U034_NEIEL</name>
<accession>A0A378U034</accession>
<proteinExistence type="predicted"/>
<evidence type="ECO:0000313" key="3">
    <source>
        <dbReference type="Proteomes" id="UP000254927"/>
    </source>
</evidence>